<accession>A0ABY4FNK7</accession>
<evidence type="ECO:0000313" key="3">
    <source>
        <dbReference type="EMBL" id="UOQ57831.1"/>
    </source>
</evidence>
<dbReference type="EMBL" id="CP095045">
    <property type="protein sequence ID" value="UOQ57831.1"/>
    <property type="molecule type" value="Genomic_DNA"/>
</dbReference>
<dbReference type="Proteomes" id="UP000831786">
    <property type="component" value="Chromosome"/>
</dbReference>
<gene>
    <name evidence="3" type="ORF">MUN78_03055</name>
</gene>
<feature type="transmembrane region" description="Helical" evidence="2">
    <location>
        <begin position="396"/>
        <end position="413"/>
    </location>
</feature>
<keyword evidence="4" id="KW-1185">Reference proteome</keyword>
<keyword evidence="2" id="KW-0812">Transmembrane</keyword>
<reference evidence="3 4" key="1">
    <citation type="submission" date="2022-04" db="EMBL/GenBank/DDBJ databases">
        <title>Leucobacter sp. isolated from rhizosphere of garlic.</title>
        <authorList>
            <person name="Won M."/>
            <person name="Lee C.-M."/>
            <person name="Woen H.-Y."/>
            <person name="Kwon S.-W."/>
        </authorList>
    </citation>
    <scope>NUCLEOTIDE SEQUENCE [LARGE SCALE GENOMIC DNA]</scope>
    <source>
        <strain evidence="3 4">H21R-40</strain>
    </source>
</reference>
<proteinExistence type="predicted"/>
<feature type="coiled-coil region" evidence="1">
    <location>
        <begin position="6"/>
        <end position="33"/>
    </location>
</feature>
<evidence type="ECO:0000256" key="2">
    <source>
        <dbReference type="SAM" id="Phobius"/>
    </source>
</evidence>
<protein>
    <recommendedName>
        <fullName evidence="5">Integral membrane protein</fullName>
    </recommendedName>
</protein>
<evidence type="ECO:0008006" key="5">
    <source>
        <dbReference type="Google" id="ProtNLM"/>
    </source>
</evidence>
<evidence type="ECO:0000313" key="4">
    <source>
        <dbReference type="Proteomes" id="UP000831786"/>
    </source>
</evidence>
<sequence>MAQSDADLLATEIAELKADNAALARELEQQRACGDAGPRKRGARPRRLARGALATALILVGAVLAPVAVVSTWAHHQLTDTSFFVDTFAPLSHEPAVQDLVAAEVIAAIESEVDIDQIADDLFAGLGSLELGPRAVEALDLLEAPAVAGVKSLMRNTIHEFVASDAFSVIWRDALEVTHRQLVNTAAGTEDAAITIGQNQQLQLELGPVLQAVKTELVADGIPLAEHIPVIDRSIVLAEDTSIDLYLTVYQMVVATGIWLPWIMLLMLTAGVLIAPRRTLALAWASGGVLLAMVLTGNGLDIGTDVFALAVAHTVPHDAAVVLYDGVLGFVSDLLVALGTVAAVVLAVTLIAGPWPWARTLRGLVLGLIADRRRGMERRGITTGAFGERLAHWRRPLRFGVGAACAAFVLLVRPLTPAMTLWLTFLSVAAVLTLELLSRPAGETPHAELLETRT</sequence>
<feature type="transmembrane region" description="Helical" evidence="2">
    <location>
        <begin position="281"/>
        <end position="300"/>
    </location>
</feature>
<keyword evidence="1" id="KW-0175">Coiled coil</keyword>
<dbReference type="RefSeq" id="WP_244728723.1">
    <property type="nucleotide sequence ID" value="NZ_CP095045.1"/>
</dbReference>
<organism evidence="3 4">
    <name type="scientific">Leucobacter allii</name>
    <dbReference type="NCBI Taxonomy" id="2932247"/>
    <lineage>
        <taxon>Bacteria</taxon>
        <taxon>Bacillati</taxon>
        <taxon>Actinomycetota</taxon>
        <taxon>Actinomycetes</taxon>
        <taxon>Micrococcales</taxon>
        <taxon>Microbacteriaceae</taxon>
        <taxon>Leucobacter</taxon>
    </lineage>
</organism>
<feature type="transmembrane region" description="Helical" evidence="2">
    <location>
        <begin position="249"/>
        <end position="274"/>
    </location>
</feature>
<evidence type="ECO:0000256" key="1">
    <source>
        <dbReference type="SAM" id="Coils"/>
    </source>
</evidence>
<feature type="transmembrane region" description="Helical" evidence="2">
    <location>
        <begin position="48"/>
        <end position="74"/>
    </location>
</feature>
<name>A0ABY4FNK7_9MICO</name>
<keyword evidence="2" id="KW-1133">Transmembrane helix</keyword>
<keyword evidence="2" id="KW-0472">Membrane</keyword>
<feature type="transmembrane region" description="Helical" evidence="2">
    <location>
        <begin position="334"/>
        <end position="353"/>
    </location>
</feature>